<reference evidence="3 4" key="1">
    <citation type="submission" date="2018-11" db="EMBL/GenBank/DDBJ databases">
        <title>Genome sequence of Apiotrichum porosum DSM 27194.</title>
        <authorList>
            <person name="Aliyu H."/>
            <person name="Gorte O."/>
            <person name="Ochsenreither K."/>
        </authorList>
    </citation>
    <scope>NUCLEOTIDE SEQUENCE [LARGE SCALE GENOMIC DNA]</scope>
    <source>
        <strain evidence="3 4">DSM 27194</strain>
    </source>
</reference>
<keyword evidence="1 2" id="KW-0732">Signal</keyword>
<dbReference type="PANTHER" id="PTHR31836:SF28">
    <property type="entry name" value="SRCR DOMAIN-CONTAINING PROTEIN-RELATED"/>
    <property type="match status" value="1"/>
</dbReference>
<accession>A0A427XNV1</accession>
<evidence type="ECO:0000256" key="1">
    <source>
        <dbReference type="ARBA" id="ARBA00022729"/>
    </source>
</evidence>
<dbReference type="Gene3D" id="2.40.40.10">
    <property type="entry name" value="RlpA-like domain"/>
    <property type="match status" value="1"/>
</dbReference>
<dbReference type="InterPro" id="IPR036908">
    <property type="entry name" value="RlpA-like_sf"/>
</dbReference>
<evidence type="ECO:0000256" key="2">
    <source>
        <dbReference type="SAM" id="SignalP"/>
    </source>
</evidence>
<feature type="signal peptide" evidence="2">
    <location>
        <begin position="1"/>
        <end position="20"/>
    </location>
</feature>
<dbReference type="STRING" id="105984.A0A427XNV1"/>
<comment type="caution">
    <text evidence="3">The sequence shown here is derived from an EMBL/GenBank/DDBJ whole genome shotgun (WGS) entry which is preliminary data.</text>
</comment>
<dbReference type="InterPro" id="IPR051477">
    <property type="entry name" value="Expansin_CellWall"/>
</dbReference>
<sequence length="196" mass="21304">MRFTITCAWLVAFLLPLVAATPLPAPNPEALGLAEPDANPGPNPDVTRINLAARATPTAGPHKGIATFYNTNISGNRVACGGTYNWNRPIVAVTWPVFNSWGTSAPRHPNDAPICGQHVKITANGKTHLAEIRDICPTCGGTYDLDMSPSLFAYFGYTDHHGIFPITWEYVSGKQHLPNLPIPSWARPYFVRTGEI</sequence>
<dbReference type="OrthoDB" id="406505at2759"/>
<name>A0A427XNV1_9TREE</name>
<dbReference type="PANTHER" id="PTHR31836">
    <property type="match status" value="1"/>
</dbReference>
<protein>
    <recommendedName>
        <fullName evidence="5">RlpA-like protein double-psi beta-barrel domain-containing protein</fullName>
    </recommendedName>
</protein>
<proteinExistence type="predicted"/>
<dbReference type="RefSeq" id="XP_028475536.1">
    <property type="nucleotide sequence ID" value="XM_028624464.1"/>
</dbReference>
<dbReference type="Proteomes" id="UP000279236">
    <property type="component" value="Unassembled WGS sequence"/>
</dbReference>
<dbReference type="EMBL" id="RSCE01000008">
    <property type="protein sequence ID" value="RSH80589.1"/>
    <property type="molecule type" value="Genomic_DNA"/>
</dbReference>
<dbReference type="GeneID" id="39593714"/>
<keyword evidence="4" id="KW-1185">Reference proteome</keyword>
<evidence type="ECO:0000313" key="3">
    <source>
        <dbReference type="EMBL" id="RSH80589.1"/>
    </source>
</evidence>
<evidence type="ECO:0008006" key="5">
    <source>
        <dbReference type="Google" id="ProtNLM"/>
    </source>
</evidence>
<dbReference type="AlphaFoldDB" id="A0A427XNV1"/>
<organism evidence="3 4">
    <name type="scientific">Apiotrichum porosum</name>
    <dbReference type="NCBI Taxonomy" id="105984"/>
    <lineage>
        <taxon>Eukaryota</taxon>
        <taxon>Fungi</taxon>
        <taxon>Dikarya</taxon>
        <taxon>Basidiomycota</taxon>
        <taxon>Agaricomycotina</taxon>
        <taxon>Tremellomycetes</taxon>
        <taxon>Trichosporonales</taxon>
        <taxon>Trichosporonaceae</taxon>
        <taxon>Apiotrichum</taxon>
    </lineage>
</organism>
<feature type="chain" id="PRO_5019377995" description="RlpA-like protein double-psi beta-barrel domain-containing protein" evidence="2">
    <location>
        <begin position="21"/>
        <end position="196"/>
    </location>
</feature>
<dbReference type="SUPFAM" id="SSF50685">
    <property type="entry name" value="Barwin-like endoglucanases"/>
    <property type="match status" value="1"/>
</dbReference>
<gene>
    <name evidence="3" type="ORF">EHS24_009171</name>
</gene>
<evidence type="ECO:0000313" key="4">
    <source>
        <dbReference type="Proteomes" id="UP000279236"/>
    </source>
</evidence>
<dbReference type="CDD" id="cd22191">
    <property type="entry name" value="DPBB_RlpA_EXP_N-like"/>
    <property type="match status" value="1"/>
</dbReference>